<dbReference type="Proteomes" id="UP000002357">
    <property type="component" value="Plasmid pSCL4"/>
</dbReference>
<sequence>MTAGRIRWAQLPHAVLAAVGARLGVPFTATDTEHSAAAGVTALLTLSSGDRVFVKGQRERGPAPEAVPVGEDGDWWGPDWSPVDELDLEQAVNPHLPASAPRILWRLDGDGWHLLAFEGLSGRDADYTPASPDLAPVAAALAELAALSAPPDVRMPSAWDRWGYYCTPEEKELLHGTWLLHTDPASTNVLVDDGRARFVDWSWVAAGPSWIDAALWGMRLISTGGHTPEQAWRWAARVPGWSMANPKALAVFARAEARRWHDLATERVPTAASIAQAADTWTDYITRRTA</sequence>
<dbReference type="AlphaFoldDB" id="D5SIV9"/>
<evidence type="ECO:0000313" key="1">
    <source>
        <dbReference type="EMBL" id="EFG03852.2"/>
    </source>
</evidence>
<keyword evidence="2" id="KW-1185">Reference proteome</keyword>
<dbReference type="InterPro" id="IPR011009">
    <property type="entry name" value="Kinase-like_dom_sf"/>
</dbReference>
<dbReference type="EMBL" id="CM000914">
    <property type="protein sequence ID" value="EFG03852.2"/>
    <property type="molecule type" value="Genomic_DNA"/>
</dbReference>
<keyword evidence="1" id="KW-0808">Transferase</keyword>
<accession>D5SIV9</accession>
<dbReference type="SUPFAM" id="SSF56112">
    <property type="entry name" value="Protein kinase-like (PK-like)"/>
    <property type="match status" value="1"/>
</dbReference>
<dbReference type="eggNOG" id="COG0510">
    <property type="taxonomic scope" value="Bacteria"/>
</dbReference>
<reference evidence="1 2" key="1">
    <citation type="journal article" date="2010" name="Genome Biol. Evol.">
        <title>The sequence of a 1.8-mb bacterial linear plasmid reveals a rich evolutionary reservoir of secondary metabolic pathways.</title>
        <authorList>
            <person name="Medema M.H."/>
            <person name="Trefzer A."/>
            <person name="Kovalchuk A."/>
            <person name="van den Berg M."/>
            <person name="Mueller U."/>
            <person name="Heijne W."/>
            <person name="Wu L."/>
            <person name="Alam M.T."/>
            <person name="Ronning C.M."/>
            <person name="Nierman W.C."/>
            <person name="Bovenberg R.A.L."/>
            <person name="Breitling R."/>
            <person name="Takano E."/>
        </authorList>
    </citation>
    <scope>NUCLEOTIDE SEQUENCE [LARGE SCALE GENOMIC DNA]</scope>
    <source>
        <strain evidence="2">ATCC 27064 / DSM 738 / JCM 4710 / NBRC 13307 / NCIMB 12785 / NRRL 3585 / VKM Ac-602</strain>
        <plasmid evidence="1">pSCL4</plasmid>
    </source>
</reference>
<name>D5SIV9_STRCL</name>
<organism evidence="1 2">
    <name type="scientific">Streptomyces clavuligerus</name>
    <dbReference type="NCBI Taxonomy" id="1901"/>
    <lineage>
        <taxon>Bacteria</taxon>
        <taxon>Bacillati</taxon>
        <taxon>Actinomycetota</taxon>
        <taxon>Actinomycetes</taxon>
        <taxon>Kitasatosporales</taxon>
        <taxon>Streptomycetaceae</taxon>
        <taxon>Streptomyces</taxon>
    </lineage>
</organism>
<gene>
    <name evidence="1" type="ORF">SCLAV_p0362</name>
</gene>
<protein>
    <submittedName>
        <fullName evidence="1">Aminoglycoside phosphotransferase</fullName>
    </submittedName>
</protein>
<dbReference type="GO" id="GO:0016740">
    <property type="term" value="F:transferase activity"/>
    <property type="evidence" value="ECO:0007669"/>
    <property type="project" value="UniProtKB-KW"/>
</dbReference>
<geneLocation type="plasmid" evidence="1 2">
    <name>pSCL4</name>
</geneLocation>
<keyword evidence="1" id="KW-0614">Plasmid</keyword>
<evidence type="ECO:0000313" key="2">
    <source>
        <dbReference type="Proteomes" id="UP000002357"/>
    </source>
</evidence>
<proteinExistence type="predicted"/>